<gene>
    <name evidence="2" type="ORF">CFP75_09670</name>
</gene>
<keyword evidence="3" id="KW-1185">Reference proteome</keyword>
<dbReference type="AlphaFoldDB" id="A0A229S151"/>
<organism evidence="2 3">
    <name type="scientific">Amycolatopsis alba DSM 44262</name>
    <dbReference type="NCBI Taxonomy" id="1125972"/>
    <lineage>
        <taxon>Bacteria</taxon>
        <taxon>Bacillati</taxon>
        <taxon>Actinomycetota</taxon>
        <taxon>Actinomycetes</taxon>
        <taxon>Pseudonocardiales</taxon>
        <taxon>Pseudonocardiaceae</taxon>
        <taxon>Amycolatopsis</taxon>
    </lineage>
</organism>
<dbReference type="Proteomes" id="UP000215563">
    <property type="component" value="Unassembled WGS sequence"/>
</dbReference>
<protein>
    <recommendedName>
        <fullName evidence="4">HEAT repeat domain-containing protein</fullName>
    </recommendedName>
</protein>
<accession>A0A229S151</accession>
<evidence type="ECO:0000313" key="3">
    <source>
        <dbReference type="Proteomes" id="UP000215563"/>
    </source>
</evidence>
<name>A0A229S151_AMYAL</name>
<dbReference type="SUPFAM" id="SSF48371">
    <property type="entry name" value="ARM repeat"/>
    <property type="match status" value="1"/>
</dbReference>
<dbReference type="EMBL" id="NMQU01000026">
    <property type="protein sequence ID" value="OXM52439.1"/>
    <property type="molecule type" value="Genomic_DNA"/>
</dbReference>
<evidence type="ECO:0008006" key="4">
    <source>
        <dbReference type="Google" id="ProtNLM"/>
    </source>
</evidence>
<comment type="caution">
    <text evidence="2">The sequence shown here is derived from an EMBL/GenBank/DDBJ whole genome shotgun (WGS) entry which is preliminary data.</text>
</comment>
<feature type="region of interest" description="Disordered" evidence="1">
    <location>
        <begin position="1"/>
        <end position="52"/>
    </location>
</feature>
<proteinExistence type="predicted"/>
<evidence type="ECO:0000313" key="2">
    <source>
        <dbReference type="EMBL" id="OXM52439.1"/>
    </source>
</evidence>
<dbReference type="OrthoDB" id="3655233at2"/>
<reference evidence="2 3" key="1">
    <citation type="submission" date="2017-07" db="EMBL/GenBank/DDBJ databases">
        <title>Amycolatopsis alba DSM 44262 Genome sequencing and assembly.</title>
        <authorList>
            <person name="Kaur N."/>
            <person name="Mayilraj S."/>
        </authorList>
    </citation>
    <scope>NUCLEOTIDE SEQUENCE [LARGE SCALE GENOMIC DNA]</scope>
    <source>
        <strain evidence="2 3">DSM 44262</strain>
    </source>
</reference>
<dbReference type="RefSeq" id="WP_020632936.1">
    <property type="nucleotide sequence ID" value="NZ_KB913032.1"/>
</dbReference>
<dbReference type="InterPro" id="IPR016024">
    <property type="entry name" value="ARM-type_fold"/>
</dbReference>
<evidence type="ECO:0000256" key="1">
    <source>
        <dbReference type="SAM" id="MobiDB-lite"/>
    </source>
</evidence>
<feature type="compositionally biased region" description="Acidic residues" evidence="1">
    <location>
        <begin position="1"/>
        <end position="11"/>
    </location>
</feature>
<sequence length="713" mass="78255">METTESGEDQPSDTGGYGEIPEAENDSGPSRTKEEALQALKSEGPDWEDSDRSQAIHRNWLERNVTTINYFASEVHASRDFVIGGGGESRKRGSGATLVPIDGTEIVEYTAAFVEPAGFSRAMRVLARKHVVTLAAAEGLGQRTAALELLRRALGVDEPVLYKLDALEVLGDRTWVPPHDAAGYLVPRDDASSKLLSETWFDAVSKGLEEAGAYLVVLTEPLGDEPAQAPWRADFAVENLAAPYSFDVVTERLSRTGLFDRETIKRQLTEAGARPLLEARPRPGFAVEFATEVIRVVGDGGDLRDAVARLDRPGELVREWFAEHKRHDHLAFVFAVAVLEGSSYLTLSDAAAQLFTRLPDAPDEEPMHFRGTLRKDHPWIRLDVGDGPGTVELVKFRNPRLQPVVLTHIWYGYDMYRPVLLAWLKNLCGHPDVEVRARAGTAVGIIASGDLQHAMHRYLRPWARSKAVQLQQSIALALSVIGSLSEHTDAVWTLLRDWAEAPENGYERRMAATAGLVAGGPWGLDNPSRALRLLKCLAEDDDWDALEVIAVGVLHLLDGGSFTEVLRALLAWTDRQDESALVEKGLVAFTFAARSSASRAEPETTVVPVRRPGLPTLLANAVNAPGELAELWARALANAQVRPMALDALREWLRLADRDPSVFKVVRDQILTVAELSDLDCERLEYHLELWADADGNSSASAAEILRELAVSA</sequence>